<dbReference type="InterPro" id="IPR036514">
    <property type="entry name" value="SGNH_hydro_sf"/>
</dbReference>
<dbReference type="Proteomes" id="UP000722485">
    <property type="component" value="Unassembled WGS sequence"/>
</dbReference>
<name>A0A9P5HI05_9HYPO</name>
<dbReference type="AlphaFoldDB" id="A0A9P5HI05"/>
<keyword evidence="3" id="KW-1185">Reference proteome</keyword>
<evidence type="ECO:0000313" key="2">
    <source>
        <dbReference type="EMBL" id="KAF7556040.1"/>
    </source>
</evidence>
<dbReference type="PANTHER" id="PTHR45648:SF85">
    <property type="entry name" value="A, PUTATIVE (AFU_ORTHOLOGUE AFUA_2G10760)-RELATED"/>
    <property type="match status" value="1"/>
</dbReference>
<sequence length="297" mass="33308">MIRLIFISIAFGDSYTYVQGTHGYPKYSFIGSNLPGDFAFAPEKLLENCIQQGRSSQSAGGPNWVEHLTGCAVEDGNHSPLDFDIQLWDFAVAGANTSDALLPLHHPFVIPLVRQTQQFLSYGDSVLREHTGLNPSKTLIAIWIGINDIVDAHLLKKTSPEFVAENIETMFSQSVLPLVDAGFKNFLMLNLPPLDRSPLNRLKFDGQLNDALIQTWNNELHAQTRKFAAKHETARITVFDSNKLLNEIVENPSLYGIVNTTDFYETRKQSLQAIENPTKLDCVSSVSEYFWFDSAHM</sequence>
<protein>
    <recommendedName>
        <fullName evidence="4">Lysophospholipase A</fullName>
    </recommendedName>
</protein>
<evidence type="ECO:0000313" key="3">
    <source>
        <dbReference type="Proteomes" id="UP000722485"/>
    </source>
</evidence>
<dbReference type="Gene3D" id="3.40.50.1110">
    <property type="entry name" value="SGNH hydrolase"/>
    <property type="match status" value="1"/>
</dbReference>
<dbReference type="Pfam" id="PF00657">
    <property type="entry name" value="Lipase_GDSL"/>
    <property type="match status" value="1"/>
</dbReference>
<keyword evidence="1" id="KW-0378">Hydrolase</keyword>
<accession>A0A9P5HI05</accession>
<comment type="caution">
    <text evidence="2">The sequence shown here is derived from an EMBL/GenBank/DDBJ whole genome shotgun (WGS) entry which is preliminary data.</text>
</comment>
<dbReference type="OrthoDB" id="1600564at2759"/>
<dbReference type="InterPro" id="IPR051058">
    <property type="entry name" value="GDSL_Est/Lipase"/>
</dbReference>
<dbReference type="EMBL" id="JAANBB010000015">
    <property type="protein sequence ID" value="KAF7556040.1"/>
    <property type="molecule type" value="Genomic_DNA"/>
</dbReference>
<dbReference type="SUPFAM" id="SSF52266">
    <property type="entry name" value="SGNH hydrolase"/>
    <property type="match status" value="1"/>
</dbReference>
<evidence type="ECO:0008006" key="4">
    <source>
        <dbReference type="Google" id="ProtNLM"/>
    </source>
</evidence>
<proteinExistence type="predicted"/>
<dbReference type="CDD" id="cd01846">
    <property type="entry name" value="fatty_acyltransferase_like"/>
    <property type="match status" value="1"/>
</dbReference>
<dbReference type="PANTHER" id="PTHR45648">
    <property type="entry name" value="GDSL LIPASE/ACYLHYDROLASE FAMILY PROTEIN (AFU_ORTHOLOGUE AFUA_4G14700)"/>
    <property type="match status" value="1"/>
</dbReference>
<evidence type="ECO:0000256" key="1">
    <source>
        <dbReference type="ARBA" id="ARBA00022801"/>
    </source>
</evidence>
<dbReference type="InterPro" id="IPR001087">
    <property type="entry name" value="GDSL"/>
</dbReference>
<organism evidence="2 3">
    <name type="scientific">Cylindrodendrum hubeiense</name>
    <dbReference type="NCBI Taxonomy" id="595255"/>
    <lineage>
        <taxon>Eukaryota</taxon>
        <taxon>Fungi</taxon>
        <taxon>Dikarya</taxon>
        <taxon>Ascomycota</taxon>
        <taxon>Pezizomycotina</taxon>
        <taxon>Sordariomycetes</taxon>
        <taxon>Hypocreomycetidae</taxon>
        <taxon>Hypocreales</taxon>
        <taxon>Nectriaceae</taxon>
        <taxon>Cylindrodendrum</taxon>
    </lineage>
</organism>
<gene>
    <name evidence="2" type="ORF">G7Z17_g1729</name>
</gene>
<dbReference type="GO" id="GO:0016788">
    <property type="term" value="F:hydrolase activity, acting on ester bonds"/>
    <property type="evidence" value="ECO:0007669"/>
    <property type="project" value="InterPro"/>
</dbReference>
<reference evidence="2" key="1">
    <citation type="submission" date="2020-03" db="EMBL/GenBank/DDBJ databases">
        <title>Draft Genome Sequence of Cylindrodendrum hubeiense.</title>
        <authorList>
            <person name="Buettner E."/>
            <person name="Kellner H."/>
        </authorList>
    </citation>
    <scope>NUCLEOTIDE SEQUENCE</scope>
    <source>
        <strain evidence="2">IHI 201604</strain>
    </source>
</reference>